<dbReference type="Gene3D" id="1.10.510.10">
    <property type="entry name" value="Transferase(Phosphotransferase) domain 1"/>
    <property type="match status" value="1"/>
</dbReference>
<reference evidence="3" key="1">
    <citation type="submission" date="2014-10" db="EMBL/GenBank/DDBJ databases">
        <authorList>
            <person name="King R."/>
        </authorList>
    </citation>
    <scope>NUCLEOTIDE SEQUENCE [LARGE SCALE GENOMIC DNA]</scope>
    <source>
        <strain evidence="3">A3/5</strain>
    </source>
</reference>
<proteinExistence type="predicted"/>
<name>A0A2L2T274_9HYPO</name>
<evidence type="ECO:0000256" key="1">
    <source>
        <dbReference type="SAM" id="MobiDB-lite"/>
    </source>
</evidence>
<dbReference type="Proteomes" id="UP000245910">
    <property type="component" value="Chromosome I"/>
</dbReference>
<keyword evidence="3" id="KW-1185">Reference proteome</keyword>
<evidence type="ECO:0000313" key="2">
    <source>
        <dbReference type="EMBL" id="CEI63738.1"/>
    </source>
</evidence>
<protein>
    <recommendedName>
        <fullName evidence="4">Protein kinase domain-containing protein</fullName>
    </recommendedName>
</protein>
<sequence>MTESTIKTRTICPHDRFKKKTRSESKTESFDTGDQVSQVPEDEASEPPPNLEIVDAVKEFICSRPDEDYAPPTFDCVTITVRVDSADHLLVRVYQEICPEDIRGLDLNLLEVTSVATDGIAFEFASWLACIFKSDVASFEVIPVHCEDVCPEFNSSFTAVPEPAMEYLYTKYAILTDYEPVTSEEQTAIKDLVALEARVCELLMKNPHPNIVKYWGCYVVDGRIRALCFSKYRMTLKQRIDTGVPFDTQSCVKGIRDGILHLHSLDLIHNDINPYIMIGPTDNPVIIDFDSCKREGERLVKMGTPDWFDENSKTAVPENDFYGLRKIEEYLSLPKEKVENTN</sequence>
<dbReference type="EMBL" id="LN649229">
    <property type="protein sequence ID" value="CEI63738.1"/>
    <property type="molecule type" value="Genomic_DNA"/>
</dbReference>
<evidence type="ECO:0008006" key="4">
    <source>
        <dbReference type="Google" id="ProtNLM"/>
    </source>
</evidence>
<dbReference type="AlphaFoldDB" id="A0A2L2T274"/>
<dbReference type="SUPFAM" id="SSF56112">
    <property type="entry name" value="Protein kinase-like (PK-like)"/>
    <property type="match status" value="1"/>
</dbReference>
<organism evidence="2 3">
    <name type="scientific">Fusarium venenatum</name>
    <dbReference type="NCBI Taxonomy" id="56646"/>
    <lineage>
        <taxon>Eukaryota</taxon>
        <taxon>Fungi</taxon>
        <taxon>Dikarya</taxon>
        <taxon>Ascomycota</taxon>
        <taxon>Pezizomycotina</taxon>
        <taxon>Sordariomycetes</taxon>
        <taxon>Hypocreomycetidae</taxon>
        <taxon>Hypocreales</taxon>
        <taxon>Nectriaceae</taxon>
        <taxon>Fusarium</taxon>
    </lineage>
</organism>
<feature type="region of interest" description="Disordered" evidence="1">
    <location>
        <begin position="1"/>
        <end position="49"/>
    </location>
</feature>
<dbReference type="InterPro" id="IPR011009">
    <property type="entry name" value="Kinase-like_dom_sf"/>
</dbReference>
<evidence type="ECO:0000313" key="3">
    <source>
        <dbReference type="Proteomes" id="UP000245910"/>
    </source>
</evidence>
<dbReference type="OrthoDB" id="4062651at2759"/>
<accession>A0A2L2T274</accession>